<dbReference type="RefSeq" id="XP_016217455.1">
    <property type="nucleotide sequence ID" value="XM_016354443.1"/>
</dbReference>
<organism evidence="17 18">
    <name type="scientific">Verruconis gallopava</name>
    <dbReference type="NCBI Taxonomy" id="253628"/>
    <lineage>
        <taxon>Eukaryota</taxon>
        <taxon>Fungi</taxon>
        <taxon>Dikarya</taxon>
        <taxon>Ascomycota</taxon>
        <taxon>Pezizomycotina</taxon>
        <taxon>Dothideomycetes</taxon>
        <taxon>Pleosporomycetidae</taxon>
        <taxon>Venturiales</taxon>
        <taxon>Sympoventuriaceae</taxon>
        <taxon>Verruconis</taxon>
    </lineage>
</organism>
<keyword evidence="12" id="KW-1133">Transmembrane helix</keyword>
<dbReference type="STRING" id="253628.A0A0D1XXT5"/>
<feature type="compositionally biased region" description="Low complexity" evidence="15">
    <location>
        <begin position="285"/>
        <end position="299"/>
    </location>
</feature>
<evidence type="ECO:0000256" key="15">
    <source>
        <dbReference type="SAM" id="MobiDB-lite"/>
    </source>
</evidence>
<evidence type="ECO:0000256" key="13">
    <source>
        <dbReference type="ARBA" id="ARBA00023128"/>
    </source>
</evidence>
<evidence type="ECO:0000313" key="17">
    <source>
        <dbReference type="EMBL" id="KIW07586.1"/>
    </source>
</evidence>
<evidence type="ECO:0000256" key="9">
    <source>
        <dbReference type="ARBA" id="ARBA00022759"/>
    </source>
</evidence>
<keyword evidence="11" id="KW-0106">Calcium</keyword>
<dbReference type="GO" id="GO:0016020">
    <property type="term" value="C:membrane"/>
    <property type="evidence" value="ECO:0007669"/>
    <property type="project" value="UniProtKB-SubCell"/>
</dbReference>
<evidence type="ECO:0000256" key="8">
    <source>
        <dbReference type="ARBA" id="ARBA00022723"/>
    </source>
</evidence>
<keyword evidence="8" id="KW-0479">Metal-binding</keyword>
<dbReference type="FunCoup" id="A0A0D1XXT5">
    <property type="interactions" value="13"/>
</dbReference>
<dbReference type="VEuPathDB" id="FungiDB:PV09_01538"/>
<dbReference type="InterPro" id="IPR016071">
    <property type="entry name" value="Staphylococal_nuclease_OB-fold"/>
</dbReference>
<dbReference type="GO" id="GO:0005739">
    <property type="term" value="C:mitochondrion"/>
    <property type="evidence" value="ECO:0007669"/>
    <property type="project" value="UniProtKB-SubCell"/>
</dbReference>
<reference evidence="17 18" key="1">
    <citation type="submission" date="2015-01" db="EMBL/GenBank/DDBJ databases">
        <title>The Genome Sequence of Ochroconis gallopava CBS43764.</title>
        <authorList>
            <consortium name="The Broad Institute Genomics Platform"/>
            <person name="Cuomo C."/>
            <person name="de Hoog S."/>
            <person name="Gorbushina A."/>
            <person name="Stielow B."/>
            <person name="Teixiera M."/>
            <person name="Abouelleil A."/>
            <person name="Chapman S.B."/>
            <person name="Priest M."/>
            <person name="Young S.K."/>
            <person name="Wortman J."/>
            <person name="Nusbaum C."/>
            <person name="Birren B."/>
        </authorList>
    </citation>
    <scope>NUCLEOTIDE SEQUENCE [LARGE SCALE GENOMIC DNA]</scope>
    <source>
        <strain evidence="17 18">CBS 43764</strain>
    </source>
</reference>
<evidence type="ECO:0000256" key="2">
    <source>
        <dbReference type="ARBA" id="ARBA00004173"/>
    </source>
</evidence>
<dbReference type="PROSITE" id="PS50830">
    <property type="entry name" value="TNASE_3"/>
    <property type="match status" value="1"/>
</dbReference>
<dbReference type="GO" id="GO:0004519">
    <property type="term" value="F:endonuclease activity"/>
    <property type="evidence" value="ECO:0007669"/>
    <property type="project" value="UniProtKB-KW"/>
</dbReference>
<dbReference type="InParanoid" id="A0A0D1XXT5"/>
<keyword evidence="13" id="KW-0496">Mitochondrion</keyword>
<keyword evidence="14" id="KW-0472">Membrane</keyword>
<evidence type="ECO:0000313" key="18">
    <source>
        <dbReference type="Proteomes" id="UP000053259"/>
    </source>
</evidence>
<dbReference type="PANTHER" id="PTHR12302:SF3">
    <property type="entry name" value="SERINE_THREONINE-PROTEIN KINASE 31"/>
    <property type="match status" value="1"/>
</dbReference>
<feature type="compositionally biased region" description="Basic and acidic residues" evidence="15">
    <location>
        <begin position="268"/>
        <end position="284"/>
    </location>
</feature>
<dbReference type="GO" id="GO:0046872">
    <property type="term" value="F:metal ion binding"/>
    <property type="evidence" value="ECO:0007669"/>
    <property type="project" value="UniProtKB-KW"/>
</dbReference>
<evidence type="ECO:0000256" key="4">
    <source>
        <dbReference type="ARBA" id="ARBA00013404"/>
    </source>
</evidence>
<evidence type="ECO:0000256" key="6">
    <source>
        <dbReference type="ARBA" id="ARBA00022692"/>
    </source>
</evidence>
<comment type="similarity">
    <text evidence="3">Belongs to the LCL3 family.</text>
</comment>
<evidence type="ECO:0000256" key="10">
    <source>
        <dbReference type="ARBA" id="ARBA00022801"/>
    </source>
</evidence>
<dbReference type="Gene3D" id="2.40.50.90">
    <property type="match status" value="1"/>
</dbReference>
<name>A0A0D1XXT5_9PEZI</name>
<dbReference type="EMBL" id="KN847532">
    <property type="protein sequence ID" value="KIW07586.1"/>
    <property type="molecule type" value="Genomic_DNA"/>
</dbReference>
<gene>
    <name evidence="17" type="ORF">PV09_01538</name>
</gene>
<evidence type="ECO:0000256" key="12">
    <source>
        <dbReference type="ARBA" id="ARBA00022989"/>
    </source>
</evidence>
<dbReference type="SMART" id="SM00318">
    <property type="entry name" value="SNc"/>
    <property type="match status" value="1"/>
</dbReference>
<accession>A0A0D1XXT5</accession>
<keyword evidence="7" id="KW-0540">Nuclease</keyword>
<sequence>MPWPNIWPFRAKAEDENASDANQNLDSLKDASRHVVESIEHDIKSSSWSDFAQPTTIISSVVLTSAVLLSIRIYKRHLRQIPSVQHIRPEALRKSSVFGKVTSVGDGDNFRLFHTPGGRLAGWGWLPWRRVPADKAGLKDKTLHVRIAGIDAPELAHFGRPAQPYGQEALDFLTGYILHRRVRAYLHRKDQYGRVVGTVWVRRWGLRRDVGLEMLKRGLATVYEAKFGSEFGGREELYRAAERKARLKGVGMWKEPSVWQRLLGAKKPGSESPREYKTRMRELEQTQAQAQAQPQERAK</sequence>
<dbReference type="GeneID" id="27309511"/>
<keyword evidence="9" id="KW-0255">Endonuclease</keyword>
<comment type="subcellular location">
    <subcellularLocation>
        <location evidence="1">Membrane</location>
        <topology evidence="1">Single-pass membrane protein</topology>
    </subcellularLocation>
    <subcellularLocation>
        <location evidence="2">Mitochondrion</location>
    </subcellularLocation>
</comment>
<keyword evidence="18" id="KW-1185">Reference proteome</keyword>
<dbReference type="GO" id="GO:0016787">
    <property type="term" value="F:hydrolase activity"/>
    <property type="evidence" value="ECO:0007669"/>
    <property type="project" value="UniProtKB-KW"/>
</dbReference>
<evidence type="ECO:0000259" key="16">
    <source>
        <dbReference type="PROSITE" id="PS50830"/>
    </source>
</evidence>
<feature type="domain" description="TNase-like" evidence="16">
    <location>
        <begin position="95"/>
        <end position="255"/>
    </location>
</feature>
<evidence type="ECO:0000256" key="1">
    <source>
        <dbReference type="ARBA" id="ARBA00004167"/>
    </source>
</evidence>
<keyword evidence="6" id="KW-0812">Transmembrane</keyword>
<evidence type="ECO:0000256" key="7">
    <source>
        <dbReference type="ARBA" id="ARBA00022722"/>
    </source>
</evidence>
<evidence type="ECO:0000256" key="5">
    <source>
        <dbReference type="ARBA" id="ARBA00014651"/>
    </source>
</evidence>
<dbReference type="Pfam" id="PF00565">
    <property type="entry name" value="SNase"/>
    <property type="match status" value="1"/>
</dbReference>
<dbReference type="OrthoDB" id="430293at2759"/>
<feature type="region of interest" description="Disordered" evidence="15">
    <location>
        <begin position="264"/>
        <end position="299"/>
    </location>
</feature>
<dbReference type="Proteomes" id="UP000053259">
    <property type="component" value="Unassembled WGS sequence"/>
</dbReference>
<protein>
    <recommendedName>
        <fullName evidence="4">Probable endonuclease LCL3</fullName>
    </recommendedName>
    <alternativeName>
        <fullName evidence="5">Probable endonuclease lcl3</fullName>
    </alternativeName>
</protein>
<evidence type="ECO:0000256" key="3">
    <source>
        <dbReference type="ARBA" id="ARBA00005435"/>
    </source>
</evidence>
<proteinExistence type="inferred from homology"/>
<dbReference type="PANTHER" id="PTHR12302">
    <property type="entry name" value="EBNA2 BINDING PROTEIN P100"/>
    <property type="match status" value="1"/>
</dbReference>
<dbReference type="HOGENOM" id="CLU_046484_0_1_1"/>
<dbReference type="SUPFAM" id="SSF50199">
    <property type="entry name" value="Staphylococcal nuclease"/>
    <property type="match status" value="1"/>
</dbReference>
<keyword evidence="10" id="KW-0378">Hydrolase</keyword>
<dbReference type="FunFam" id="2.40.50.90:FF:000029">
    <property type="entry name" value="Probable endonuclease lcl3"/>
    <property type="match status" value="1"/>
</dbReference>
<dbReference type="AlphaFoldDB" id="A0A0D1XXT5"/>
<dbReference type="InterPro" id="IPR035437">
    <property type="entry name" value="SNase_OB-fold_sf"/>
</dbReference>
<evidence type="ECO:0000256" key="14">
    <source>
        <dbReference type="ARBA" id="ARBA00023136"/>
    </source>
</evidence>
<evidence type="ECO:0000256" key="11">
    <source>
        <dbReference type="ARBA" id="ARBA00022837"/>
    </source>
</evidence>